<dbReference type="STRING" id="1121322.SAMN02745136_01226"/>
<sequence>MDSPNPNKNKGDKDMTKKERVLRSLNNKKVDKVPVGFWFHFPEDMDLKKECVDATIRFYKDSDVDFIKIMCDGYFDYPNEIIPKIKKPEDWFLMKPLGENHPFIEEQVKRAKEIVEKLNGECCVFYNVFCPMTSFRFGTSDELLMDHLRKNPEAVMYAFDVIAKDADALCRRLIKEAGCDGVYYCVQNAEEYRFTVEEYNRYVRPSDLYVLEHANEYSENNILHCCGWAGDKNRIEVWRDYPAKAINWAVYIEEMTLNAGKEFFHGRCVLGGFDNRPTGILYAGTKDEIEEFTEQLVKESGTKGVMIGADCSLPRDIDKNHIKWVVEKLKSLI</sequence>
<dbReference type="EMBL" id="FRAC01000007">
    <property type="protein sequence ID" value="SHJ88285.1"/>
    <property type="molecule type" value="Genomic_DNA"/>
</dbReference>
<dbReference type="SUPFAM" id="SSF51726">
    <property type="entry name" value="UROD/MetE-like"/>
    <property type="match status" value="1"/>
</dbReference>
<evidence type="ECO:0000259" key="1">
    <source>
        <dbReference type="Pfam" id="PF01208"/>
    </source>
</evidence>
<keyword evidence="3" id="KW-1185">Reference proteome</keyword>
<accession>A0A1M6MXW5</accession>
<dbReference type="Gene3D" id="3.20.20.210">
    <property type="match status" value="1"/>
</dbReference>
<dbReference type="AlphaFoldDB" id="A0A1M6MXW5"/>
<gene>
    <name evidence="2" type="ORF">SAMN02745136_01226</name>
</gene>
<protein>
    <submittedName>
        <fullName evidence="2">Uroporphyrinogen decarboxylase</fullName>
    </submittedName>
</protein>
<feature type="domain" description="Uroporphyrinogen decarboxylase (URO-D)" evidence="1">
    <location>
        <begin position="75"/>
        <end position="330"/>
    </location>
</feature>
<dbReference type="InterPro" id="IPR000257">
    <property type="entry name" value="Uroporphyrinogen_deCOase"/>
</dbReference>
<dbReference type="Pfam" id="PF01208">
    <property type="entry name" value="URO-D"/>
    <property type="match status" value="1"/>
</dbReference>
<reference evidence="2 3" key="1">
    <citation type="submission" date="2016-11" db="EMBL/GenBank/DDBJ databases">
        <authorList>
            <person name="Jaros S."/>
            <person name="Januszkiewicz K."/>
            <person name="Wedrychowicz H."/>
        </authorList>
    </citation>
    <scope>NUCLEOTIDE SEQUENCE [LARGE SCALE GENOMIC DNA]</scope>
    <source>
        <strain evidence="2 3">DSM 15929</strain>
    </source>
</reference>
<proteinExistence type="predicted"/>
<dbReference type="GO" id="GO:0004853">
    <property type="term" value="F:uroporphyrinogen decarboxylase activity"/>
    <property type="evidence" value="ECO:0007669"/>
    <property type="project" value="InterPro"/>
</dbReference>
<evidence type="ECO:0000313" key="3">
    <source>
        <dbReference type="Proteomes" id="UP000184386"/>
    </source>
</evidence>
<dbReference type="PANTHER" id="PTHR47099:SF1">
    <property type="entry name" value="METHYLCOBAMIDE:COM METHYLTRANSFERASE MTBA"/>
    <property type="match status" value="1"/>
</dbReference>
<evidence type="ECO:0000313" key="2">
    <source>
        <dbReference type="EMBL" id="SHJ88285.1"/>
    </source>
</evidence>
<dbReference type="PANTHER" id="PTHR47099">
    <property type="entry name" value="METHYLCOBAMIDE:COM METHYLTRANSFERASE MTBA"/>
    <property type="match status" value="1"/>
</dbReference>
<dbReference type="InterPro" id="IPR038071">
    <property type="entry name" value="UROD/MetE-like_sf"/>
</dbReference>
<dbReference type="Proteomes" id="UP000184386">
    <property type="component" value="Unassembled WGS sequence"/>
</dbReference>
<name>A0A1M6MXW5_9FIRM</name>
<organism evidence="2 3">
    <name type="scientific">Anaerocolumna jejuensis DSM 15929</name>
    <dbReference type="NCBI Taxonomy" id="1121322"/>
    <lineage>
        <taxon>Bacteria</taxon>
        <taxon>Bacillati</taxon>
        <taxon>Bacillota</taxon>
        <taxon>Clostridia</taxon>
        <taxon>Lachnospirales</taxon>
        <taxon>Lachnospiraceae</taxon>
        <taxon>Anaerocolumna</taxon>
    </lineage>
</organism>
<dbReference type="InterPro" id="IPR052024">
    <property type="entry name" value="Methanogen_methyltrans"/>
</dbReference>
<dbReference type="GO" id="GO:0006779">
    <property type="term" value="P:porphyrin-containing compound biosynthetic process"/>
    <property type="evidence" value="ECO:0007669"/>
    <property type="project" value="InterPro"/>
</dbReference>